<dbReference type="InterPro" id="IPR035437">
    <property type="entry name" value="SNase_OB-fold_sf"/>
</dbReference>
<organism evidence="3">
    <name type="scientific">marine metagenome</name>
    <dbReference type="NCBI Taxonomy" id="408172"/>
    <lineage>
        <taxon>unclassified sequences</taxon>
        <taxon>metagenomes</taxon>
        <taxon>ecological metagenomes</taxon>
    </lineage>
</organism>
<feature type="transmembrane region" description="Helical" evidence="1">
    <location>
        <begin position="6"/>
        <end position="26"/>
    </location>
</feature>
<feature type="domain" description="TNase-like" evidence="2">
    <location>
        <begin position="66"/>
        <end position="216"/>
    </location>
</feature>
<name>A0A381PJZ7_9ZZZZ</name>
<keyword evidence="1" id="KW-0812">Transmembrane</keyword>
<keyword evidence="1" id="KW-0472">Membrane</keyword>
<dbReference type="InterPro" id="IPR016071">
    <property type="entry name" value="Staphylococal_nuclease_OB-fold"/>
</dbReference>
<proteinExistence type="predicted"/>
<dbReference type="EMBL" id="UINC01000968">
    <property type="protein sequence ID" value="SUZ65773.1"/>
    <property type="molecule type" value="Genomic_DNA"/>
</dbReference>
<accession>A0A381PJZ7</accession>
<dbReference type="SMART" id="SM00318">
    <property type="entry name" value="SNc"/>
    <property type="match status" value="1"/>
</dbReference>
<dbReference type="Pfam" id="PF00565">
    <property type="entry name" value="SNase"/>
    <property type="match status" value="1"/>
</dbReference>
<evidence type="ECO:0000259" key="2">
    <source>
        <dbReference type="PROSITE" id="PS50830"/>
    </source>
</evidence>
<dbReference type="SUPFAM" id="SSF50199">
    <property type="entry name" value="Staphylococcal nuclease"/>
    <property type="match status" value="1"/>
</dbReference>
<protein>
    <recommendedName>
        <fullName evidence="2">TNase-like domain-containing protein</fullName>
    </recommendedName>
</protein>
<evidence type="ECO:0000256" key="1">
    <source>
        <dbReference type="SAM" id="Phobius"/>
    </source>
</evidence>
<keyword evidence="1" id="KW-1133">Transmembrane helix</keyword>
<gene>
    <name evidence="3" type="ORF">METZ01_LOCUS18627</name>
</gene>
<sequence length="219" mass="26215">MQEVQIMNFAKILLLTVYFFFGSLVFQVQELKAQGGFLETETIRQKLFSRMDDRKKSKPLRTISENILIGVFSRVTDSESVWIRIESRSEFRKWTFKLSKQNLNLPRQEVRVWLKYVSPKLSISHGKEYNEWFRKKAAFEMQKIFYNRQVRINYDFSEQLFRLDGMVWTGDTNINVWLVRNGWSFYLLETEPPPEHEDLLAAENEAKQRQVGLWKAELQ</sequence>
<dbReference type="Gene3D" id="2.40.50.90">
    <property type="match status" value="1"/>
</dbReference>
<evidence type="ECO:0000313" key="3">
    <source>
        <dbReference type="EMBL" id="SUZ65773.1"/>
    </source>
</evidence>
<dbReference type="PROSITE" id="PS50830">
    <property type="entry name" value="TNASE_3"/>
    <property type="match status" value="1"/>
</dbReference>
<reference evidence="3" key="1">
    <citation type="submission" date="2018-05" db="EMBL/GenBank/DDBJ databases">
        <authorList>
            <person name="Lanie J.A."/>
            <person name="Ng W.-L."/>
            <person name="Kazmierczak K.M."/>
            <person name="Andrzejewski T.M."/>
            <person name="Davidsen T.M."/>
            <person name="Wayne K.J."/>
            <person name="Tettelin H."/>
            <person name="Glass J.I."/>
            <person name="Rusch D."/>
            <person name="Podicherti R."/>
            <person name="Tsui H.-C.T."/>
            <person name="Winkler M.E."/>
        </authorList>
    </citation>
    <scope>NUCLEOTIDE SEQUENCE</scope>
</reference>
<dbReference type="AlphaFoldDB" id="A0A381PJZ7"/>